<gene>
    <name evidence="2" type="ORF">PFICI_05791</name>
</gene>
<keyword evidence="1" id="KW-0812">Transmembrane</keyword>
<dbReference type="Proteomes" id="UP000030651">
    <property type="component" value="Unassembled WGS sequence"/>
</dbReference>
<dbReference type="GeneID" id="19270804"/>
<keyword evidence="1" id="KW-0472">Membrane</keyword>
<dbReference type="RefSeq" id="XP_007832563.1">
    <property type="nucleotide sequence ID" value="XM_007834372.1"/>
</dbReference>
<feature type="transmembrane region" description="Helical" evidence="1">
    <location>
        <begin position="20"/>
        <end position="40"/>
    </location>
</feature>
<dbReference type="KEGG" id="pfy:PFICI_05791"/>
<protein>
    <submittedName>
        <fullName evidence="2">Uncharacterized protein</fullName>
    </submittedName>
</protein>
<keyword evidence="3" id="KW-1185">Reference proteome</keyword>
<accession>W3XCX8</accession>
<sequence>MGLTTRIKKDLELKNFTVHAQWLGMFAAVVHAIGALRLLYMAFKADRYADWWAGEISMNLPWSFRLAWTLTGYLNLM</sequence>
<keyword evidence="1" id="KW-1133">Transmembrane helix</keyword>
<dbReference type="InParanoid" id="W3XCX8"/>
<name>W3XCX8_PESFW</name>
<proteinExistence type="predicted"/>
<reference evidence="3" key="1">
    <citation type="journal article" date="2015" name="BMC Genomics">
        <title>Genomic and transcriptomic analysis of the endophytic fungus Pestalotiopsis fici reveals its lifestyle and high potential for synthesis of natural products.</title>
        <authorList>
            <person name="Wang X."/>
            <person name="Zhang X."/>
            <person name="Liu L."/>
            <person name="Xiang M."/>
            <person name="Wang W."/>
            <person name="Sun X."/>
            <person name="Che Y."/>
            <person name="Guo L."/>
            <person name="Liu G."/>
            <person name="Guo L."/>
            <person name="Wang C."/>
            <person name="Yin W.B."/>
            <person name="Stadler M."/>
            <person name="Zhang X."/>
            <person name="Liu X."/>
        </authorList>
    </citation>
    <scope>NUCLEOTIDE SEQUENCE [LARGE SCALE GENOMIC DNA]</scope>
    <source>
        <strain evidence="3">W106-1 / CGMCC3.15140</strain>
    </source>
</reference>
<evidence type="ECO:0000256" key="1">
    <source>
        <dbReference type="SAM" id="Phobius"/>
    </source>
</evidence>
<organism evidence="2 3">
    <name type="scientific">Pestalotiopsis fici (strain W106-1 / CGMCC3.15140)</name>
    <dbReference type="NCBI Taxonomy" id="1229662"/>
    <lineage>
        <taxon>Eukaryota</taxon>
        <taxon>Fungi</taxon>
        <taxon>Dikarya</taxon>
        <taxon>Ascomycota</taxon>
        <taxon>Pezizomycotina</taxon>
        <taxon>Sordariomycetes</taxon>
        <taxon>Xylariomycetidae</taxon>
        <taxon>Amphisphaeriales</taxon>
        <taxon>Sporocadaceae</taxon>
        <taxon>Pestalotiopsis</taxon>
    </lineage>
</organism>
<dbReference type="EMBL" id="KI912111">
    <property type="protein sequence ID" value="ETS83915.1"/>
    <property type="molecule type" value="Genomic_DNA"/>
</dbReference>
<evidence type="ECO:0000313" key="2">
    <source>
        <dbReference type="EMBL" id="ETS83915.1"/>
    </source>
</evidence>
<dbReference type="HOGENOM" id="CLU_2638851_0_0_1"/>
<dbReference type="AlphaFoldDB" id="W3XCX8"/>
<evidence type="ECO:0000313" key="3">
    <source>
        <dbReference type="Proteomes" id="UP000030651"/>
    </source>
</evidence>